<reference evidence="2 3" key="1">
    <citation type="submission" date="2019-01" db="EMBL/GenBank/DDBJ databases">
        <authorList>
            <person name="Sayadi A."/>
        </authorList>
    </citation>
    <scope>NUCLEOTIDE SEQUENCE [LARGE SCALE GENOMIC DNA]</scope>
</reference>
<dbReference type="EMBL" id="CAACVG010007684">
    <property type="protein sequence ID" value="VEN46598.1"/>
    <property type="molecule type" value="Genomic_DNA"/>
</dbReference>
<protein>
    <submittedName>
        <fullName evidence="2">Uncharacterized protein</fullName>
    </submittedName>
</protein>
<keyword evidence="1" id="KW-0175">Coiled coil</keyword>
<dbReference type="AlphaFoldDB" id="A0A653CFE9"/>
<evidence type="ECO:0000313" key="2">
    <source>
        <dbReference type="EMBL" id="VEN46598.1"/>
    </source>
</evidence>
<sequence length="182" mass="18909">MNSAQQFQAAVNAKQQQQLQQQQQQHQQQQQQKLSTNNAAIINLLNSSPASVANSDASAAVVNAINSGVVGGAATGQQYLGAAVGQKLLARKMAAATAGTAQTAQSNARVLNHGGLIALNSNRLQELQQQAQTITLTSMGGNGNYTNFTTLPVKQQRIVNSSSDSNKSALSALLVGTPAADR</sequence>
<evidence type="ECO:0000256" key="1">
    <source>
        <dbReference type="SAM" id="Coils"/>
    </source>
</evidence>
<feature type="coiled-coil region" evidence="1">
    <location>
        <begin position="12"/>
        <end position="39"/>
    </location>
</feature>
<keyword evidence="3" id="KW-1185">Reference proteome</keyword>
<dbReference type="Proteomes" id="UP000410492">
    <property type="component" value="Unassembled WGS sequence"/>
</dbReference>
<name>A0A653CFE9_CALMS</name>
<organism evidence="2 3">
    <name type="scientific">Callosobruchus maculatus</name>
    <name type="common">Southern cowpea weevil</name>
    <name type="synonym">Pulse bruchid</name>
    <dbReference type="NCBI Taxonomy" id="64391"/>
    <lineage>
        <taxon>Eukaryota</taxon>
        <taxon>Metazoa</taxon>
        <taxon>Ecdysozoa</taxon>
        <taxon>Arthropoda</taxon>
        <taxon>Hexapoda</taxon>
        <taxon>Insecta</taxon>
        <taxon>Pterygota</taxon>
        <taxon>Neoptera</taxon>
        <taxon>Endopterygota</taxon>
        <taxon>Coleoptera</taxon>
        <taxon>Polyphaga</taxon>
        <taxon>Cucujiformia</taxon>
        <taxon>Chrysomeloidea</taxon>
        <taxon>Chrysomelidae</taxon>
        <taxon>Bruchinae</taxon>
        <taxon>Bruchini</taxon>
        <taxon>Callosobruchus</taxon>
    </lineage>
</organism>
<proteinExistence type="predicted"/>
<accession>A0A653CFE9</accession>
<gene>
    <name evidence="2" type="ORF">CALMAC_LOCUS8635</name>
</gene>
<evidence type="ECO:0000313" key="3">
    <source>
        <dbReference type="Proteomes" id="UP000410492"/>
    </source>
</evidence>